<evidence type="ECO:0000256" key="9">
    <source>
        <dbReference type="ARBA" id="ARBA00030445"/>
    </source>
</evidence>
<keyword evidence="7 11" id="KW-1133">Transmembrane helix</keyword>
<feature type="transmembrane region" description="Helical" evidence="11">
    <location>
        <begin position="667"/>
        <end position="690"/>
    </location>
</feature>
<dbReference type="PROSITE" id="PS51221">
    <property type="entry name" value="TTL"/>
    <property type="match status" value="1"/>
</dbReference>
<dbReference type="Pfam" id="PF02932">
    <property type="entry name" value="Neur_chan_memb"/>
    <property type="match status" value="1"/>
</dbReference>
<feature type="transmembrane region" description="Helical" evidence="11">
    <location>
        <begin position="883"/>
        <end position="903"/>
    </location>
</feature>
<dbReference type="Proteomes" id="UP000494206">
    <property type="component" value="Unassembled WGS sequence"/>
</dbReference>
<feature type="domain" description="ATP-grasp" evidence="12">
    <location>
        <begin position="108"/>
        <end position="350"/>
    </location>
</feature>
<dbReference type="PROSITE" id="PS00236">
    <property type="entry name" value="NEUROTR_ION_CHANNEL"/>
    <property type="match status" value="1"/>
</dbReference>
<comment type="subcellular location">
    <subcellularLocation>
        <location evidence="1">Membrane</location>
        <topology evidence="1">Multi-pass membrane protein</topology>
    </subcellularLocation>
</comment>
<reference evidence="13 14" key="1">
    <citation type="submission" date="2020-04" db="EMBL/GenBank/DDBJ databases">
        <authorList>
            <person name="Laetsch R D."/>
            <person name="Stevens L."/>
            <person name="Kumar S."/>
            <person name="Blaxter L. M."/>
        </authorList>
    </citation>
    <scope>NUCLEOTIDE SEQUENCE [LARGE SCALE GENOMIC DNA]</scope>
</reference>
<dbReference type="GO" id="GO:0016020">
    <property type="term" value="C:membrane"/>
    <property type="evidence" value="ECO:0007669"/>
    <property type="project" value="UniProtKB-SubCell"/>
</dbReference>
<dbReference type="InterPro" id="IPR011761">
    <property type="entry name" value="ATP-grasp"/>
</dbReference>
<evidence type="ECO:0000256" key="1">
    <source>
        <dbReference type="ARBA" id="ARBA00004141"/>
    </source>
</evidence>
<gene>
    <name evidence="13" type="ORF">CBOVIS_LOCUS2234</name>
</gene>
<dbReference type="GO" id="GO:0070740">
    <property type="term" value="F:tubulin-glutamic acid ligase activity"/>
    <property type="evidence" value="ECO:0007669"/>
    <property type="project" value="TreeGrafter"/>
</dbReference>
<comment type="similarity">
    <text evidence="2">Belongs to the tubulin--tyrosine ligase family.</text>
</comment>
<dbReference type="FunFam" id="2.70.170.10:FF:000055">
    <property type="entry name" value="Proton-gated ion channel subunit pbo-6"/>
    <property type="match status" value="1"/>
</dbReference>
<dbReference type="InterPro" id="IPR006202">
    <property type="entry name" value="Neur_chan_lig-bd"/>
</dbReference>
<keyword evidence="4 11" id="KW-0812">Transmembrane</keyword>
<dbReference type="SUPFAM" id="SSF90112">
    <property type="entry name" value="Neurotransmitter-gated ion-channel transmembrane pore"/>
    <property type="match status" value="1"/>
</dbReference>
<keyword evidence="6 10" id="KW-0067">ATP-binding</keyword>
<dbReference type="PROSITE" id="PS50975">
    <property type="entry name" value="ATP_GRASP"/>
    <property type="match status" value="1"/>
</dbReference>
<feature type="transmembrane region" description="Helical" evidence="11">
    <location>
        <begin position="702"/>
        <end position="720"/>
    </location>
</feature>
<dbReference type="CDD" id="cd18989">
    <property type="entry name" value="LGIC_ECD_cation"/>
    <property type="match status" value="1"/>
</dbReference>
<evidence type="ECO:0000313" key="14">
    <source>
        <dbReference type="Proteomes" id="UP000494206"/>
    </source>
</evidence>
<dbReference type="Gene3D" id="3.30.470.20">
    <property type="entry name" value="ATP-grasp fold, B domain"/>
    <property type="match status" value="1"/>
</dbReference>
<evidence type="ECO:0000256" key="3">
    <source>
        <dbReference type="ARBA" id="ARBA00022598"/>
    </source>
</evidence>
<keyword evidence="5 10" id="KW-0547">Nucleotide-binding</keyword>
<proteinExistence type="inferred from homology"/>
<evidence type="ECO:0000256" key="11">
    <source>
        <dbReference type="RuleBase" id="RU000687"/>
    </source>
</evidence>
<keyword evidence="3" id="KW-0436">Ligase</keyword>
<dbReference type="Pfam" id="PF03133">
    <property type="entry name" value="TTL"/>
    <property type="match status" value="1"/>
</dbReference>
<evidence type="ECO:0000256" key="4">
    <source>
        <dbReference type="ARBA" id="ARBA00022692"/>
    </source>
</evidence>
<evidence type="ECO:0000256" key="2">
    <source>
        <dbReference type="ARBA" id="ARBA00006820"/>
    </source>
</evidence>
<sequence>MSQEVAHNKEVKSKKKILFKCALTNTISDVLTNREGWAPTQSDDWQFFWVTREWMTTSYDKHKFGEKQLICHFRNDFELTRKDFLIKNYKKARKAKEKSGIDVNATFNFLPSSYVLPAEYHLFVEEFRKYPSDTIWIMKPVAGAQGKGIFLFRKLKHIQEWKKKDSSGSEALPYVVQNYISNPYLIGGKKFDVRLYVLVTSFRPLTAWVHREGFARFSHSRYSTDNVDDAFVHLTNVAIAKTASDYDPERGLKWSLPKLFRFFKAIHGCSKVAKMLQDLATVIIESLKCVQNLIIQDNHCFELYGYDILFDANLKPWLLEVNASPSLTASSQEDFDLKYRVLNHMLDVLDLENNRTGNETSIGGFDILIKNNKPVEKCQVDEHNGAQFVPTLNLRLARRWCLIVTMRIVFLLVLVGSVLPENYFDSSEEAPDIQLQHLDDIGVNDEKEKNETKQSYVPGSSKRLTEYLLSKHNPNAPPDGLLNVEYELELVHILGIDELKQTMTVLIYVDEHWNDPSLVWDPALFGGITKTWMPVDKIWIPDIIIFNMVKTDRLAHEDLLSAIRAPVRIHYNGTVVASHPAVHTVSCEINIRHFPLDDQRCAIEIASWSYGHEKIRLHAHTDHSLQHYKRNEEWHLLHLNVTEEKYEHEGVEVSEVKFELSVKRRPLFYMVTLTFPSYIMCAISVVGLFARFSTTGEREERFTLGVTAILTMAVLSLVVSEKVPHSSTHVPLLVAYFLFNMVIVSLAAMTTGIVMKVHRMGRYGDEPPECWMKFFCLRPIKLKPYRRKYLMKGDEPEQVVLVAERKNGENSTTTNRAESITVITEEPPLNARIAALETYMKKMVNRCENIQCELDEMDNDQMVDVIRRRSTNGYVRISERLDLCFMFFFLTVVTVPVIILFYLS</sequence>
<dbReference type="GO" id="GO:0046872">
    <property type="term" value="F:metal ion binding"/>
    <property type="evidence" value="ECO:0007669"/>
    <property type="project" value="InterPro"/>
</dbReference>
<comment type="similarity">
    <text evidence="11">Belongs to the ligand-gated ion channel (TC 1.A.9) family.</text>
</comment>
<dbReference type="GO" id="GO:0005524">
    <property type="term" value="F:ATP binding"/>
    <property type="evidence" value="ECO:0007669"/>
    <property type="project" value="UniProtKB-UniRule"/>
</dbReference>
<dbReference type="InterPro" id="IPR036734">
    <property type="entry name" value="Neur_chan_lig-bd_sf"/>
</dbReference>
<evidence type="ECO:0000256" key="8">
    <source>
        <dbReference type="ARBA" id="ARBA00023136"/>
    </source>
</evidence>
<dbReference type="SUPFAM" id="SSF63712">
    <property type="entry name" value="Nicotinic receptor ligand binding domain-like"/>
    <property type="match status" value="1"/>
</dbReference>
<dbReference type="GO" id="GO:0005230">
    <property type="term" value="F:extracellular ligand-gated monoatomic ion channel activity"/>
    <property type="evidence" value="ECO:0007669"/>
    <property type="project" value="InterPro"/>
</dbReference>
<dbReference type="Pfam" id="PF02931">
    <property type="entry name" value="Neur_chan_LBD"/>
    <property type="match status" value="1"/>
</dbReference>
<dbReference type="GO" id="GO:0019098">
    <property type="term" value="P:reproductive behavior"/>
    <property type="evidence" value="ECO:0007669"/>
    <property type="project" value="UniProtKB-ARBA"/>
</dbReference>
<comment type="caution">
    <text evidence="13">The sequence shown here is derived from an EMBL/GenBank/DDBJ whole genome shotgun (WGS) entry which is preliminary data.</text>
</comment>
<dbReference type="InterPro" id="IPR018000">
    <property type="entry name" value="Neurotransmitter_ion_chnl_CS"/>
</dbReference>
<dbReference type="GO" id="GO:0036064">
    <property type="term" value="C:ciliary basal body"/>
    <property type="evidence" value="ECO:0007669"/>
    <property type="project" value="TreeGrafter"/>
</dbReference>
<dbReference type="OrthoDB" id="202825at2759"/>
<dbReference type="AlphaFoldDB" id="A0A8S1E5S4"/>
<keyword evidence="11" id="KW-0406">Ion transport</keyword>
<evidence type="ECO:0000256" key="5">
    <source>
        <dbReference type="ARBA" id="ARBA00022741"/>
    </source>
</evidence>
<dbReference type="InterPro" id="IPR036719">
    <property type="entry name" value="Neuro-gated_channel_TM_sf"/>
</dbReference>
<evidence type="ECO:0000256" key="6">
    <source>
        <dbReference type="ARBA" id="ARBA00022840"/>
    </source>
</evidence>
<dbReference type="GO" id="GO:0004888">
    <property type="term" value="F:transmembrane signaling receptor activity"/>
    <property type="evidence" value="ECO:0007669"/>
    <property type="project" value="InterPro"/>
</dbReference>
<feature type="transmembrane region" description="Helical" evidence="11">
    <location>
        <begin position="732"/>
        <end position="754"/>
    </location>
</feature>
<evidence type="ECO:0000256" key="7">
    <source>
        <dbReference type="ARBA" id="ARBA00022989"/>
    </source>
</evidence>
<dbReference type="EMBL" id="CADEPM010000001">
    <property type="protein sequence ID" value="CAB3399037.1"/>
    <property type="molecule type" value="Genomic_DNA"/>
</dbReference>
<name>A0A8S1E5S4_9PELO</name>
<dbReference type="InterPro" id="IPR006029">
    <property type="entry name" value="Neurotrans-gated_channel_TM"/>
</dbReference>
<dbReference type="InterPro" id="IPR038050">
    <property type="entry name" value="Neuro_actylchol_rec"/>
</dbReference>
<keyword evidence="14" id="KW-1185">Reference proteome</keyword>
<dbReference type="InterPro" id="IPR006201">
    <property type="entry name" value="Neur_channel"/>
</dbReference>
<keyword evidence="8 11" id="KW-0472">Membrane</keyword>
<evidence type="ECO:0000313" key="13">
    <source>
        <dbReference type="EMBL" id="CAB3399037.1"/>
    </source>
</evidence>
<dbReference type="PRINTS" id="PR00252">
    <property type="entry name" value="NRIONCHANNEL"/>
</dbReference>
<accession>A0A8S1E5S4</accession>
<dbReference type="CDD" id="cd19051">
    <property type="entry name" value="LGIC_TM_cation"/>
    <property type="match status" value="1"/>
</dbReference>
<dbReference type="Gene3D" id="2.70.170.10">
    <property type="entry name" value="Neurotransmitter-gated ion-channel ligand-binding domain"/>
    <property type="match status" value="1"/>
</dbReference>
<evidence type="ECO:0000259" key="12">
    <source>
        <dbReference type="PROSITE" id="PS50975"/>
    </source>
</evidence>
<evidence type="ECO:0000256" key="10">
    <source>
        <dbReference type="PROSITE-ProRule" id="PRU00409"/>
    </source>
</evidence>
<dbReference type="InterPro" id="IPR004344">
    <property type="entry name" value="TTL/TTLL_fam"/>
</dbReference>
<keyword evidence="11" id="KW-0407">Ion channel</keyword>
<dbReference type="GO" id="GO:0000226">
    <property type="term" value="P:microtubule cytoskeleton organization"/>
    <property type="evidence" value="ECO:0007669"/>
    <property type="project" value="TreeGrafter"/>
</dbReference>
<organism evidence="13 14">
    <name type="scientific">Caenorhabditis bovis</name>
    <dbReference type="NCBI Taxonomy" id="2654633"/>
    <lineage>
        <taxon>Eukaryota</taxon>
        <taxon>Metazoa</taxon>
        <taxon>Ecdysozoa</taxon>
        <taxon>Nematoda</taxon>
        <taxon>Chromadorea</taxon>
        <taxon>Rhabditida</taxon>
        <taxon>Rhabditina</taxon>
        <taxon>Rhabditomorpha</taxon>
        <taxon>Rhabditoidea</taxon>
        <taxon>Rhabditidae</taxon>
        <taxon>Peloderinae</taxon>
        <taxon>Caenorhabditis</taxon>
    </lineage>
</organism>
<dbReference type="GO" id="GO:0015631">
    <property type="term" value="F:tubulin binding"/>
    <property type="evidence" value="ECO:0007669"/>
    <property type="project" value="TreeGrafter"/>
</dbReference>
<keyword evidence="11" id="KW-0813">Transport</keyword>
<dbReference type="PANTHER" id="PTHR12241:SF39">
    <property type="entry name" value="TUBULIN POLYGLUTAMYLASE TTLL9-RELATED"/>
    <property type="match status" value="1"/>
</dbReference>
<dbReference type="SUPFAM" id="SSF56059">
    <property type="entry name" value="Glutathione synthetase ATP-binding domain-like"/>
    <property type="match status" value="1"/>
</dbReference>
<dbReference type="Gene3D" id="1.20.58.390">
    <property type="entry name" value="Neurotransmitter-gated ion-channel transmembrane domain"/>
    <property type="match status" value="1"/>
</dbReference>
<protein>
    <recommendedName>
        <fullName evidence="9">Tubulin--tyrosine ligase-like protein 9</fullName>
    </recommendedName>
</protein>
<dbReference type="PANTHER" id="PTHR12241">
    <property type="entry name" value="TUBULIN POLYGLUTAMYLASE"/>
    <property type="match status" value="1"/>
</dbReference>